<evidence type="ECO:0000256" key="1">
    <source>
        <dbReference type="ARBA" id="ARBA00004117"/>
    </source>
</evidence>
<dbReference type="RefSeq" id="WP_090414589.1">
    <property type="nucleotide sequence ID" value="NZ_FNOY01000038.1"/>
</dbReference>
<protein>
    <recommendedName>
        <fullName evidence="4 5">Flagellar hook-basal body complex protein FliE</fullName>
    </recommendedName>
</protein>
<keyword evidence="6" id="KW-0282">Flagellum</keyword>
<dbReference type="EMBL" id="FNOY01000038">
    <property type="protein sequence ID" value="SDY48299.1"/>
    <property type="molecule type" value="Genomic_DNA"/>
</dbReference>
<dbReference type="Proteomes" id="UP000198640">
    <property type="component" value="Unassembled WGS sequence"/>
</dbReference>
<reference evidence="6 7" key="1">
    <citation type="submission" date="2016-10" db="EMBL/GenBank/DDBJ databases">
        <authorList>
            <person name="de Groot N.N."/>
        </authorList>
    </citation>
    <scope>NUCLEOTIDE SEQUENCE [LARGE SCALE GENOMIC DNA]</scope>
    <source>
        <strain evidence="6 7">Nm1</strain>
    </source>
</reference>
<accession>A0A1H3K8S1</accession>
<keyword evidence="3 4" id="KW-0975">Bacterial flagellum</keyword>
<comment type="subcellular location">
    <subcellularLocation>
        <location evidence="1 4">Bacterial flagellum basal body</location>
    </subcellularLocation>
</comment>
<evidence type="ECO:0000256" key="2">
    <source>
        <dbReference type="ARBA" id="ARBA00009272"/>
    </source>
</evidence>
<evidence type="ECO:0000313" key="6">
    <source>
        <dbReference type="EMBL" id="SDY48299.1"/>
    </source>
</evidence>
<keyword evidence="6" id="KW-0969">Cilium</keyword>
<proteinExistence type="inferred from homology"/>
<dbReference type="Pfam" id="PF02049">
    <property type="entry name" value="FliE"/>
    <property type="match status" value="1"/>
</dbReference>
<keyword evidence="7" id="KW-1185">Reference proteome</keyword>
<evidence type="ECO:0000256" key="4">
    <source>
        <dbReference type="HAMAP-Rule" id="MF_00724"/>
    </source>
</evidence>
<dbReference type="PRINTS" id="PR01006">
    <property type="entry name" value="FLGHOOKFLIE"/>
</dbReference>
<dbReference type="GO" id="GO:0009425">
    <property type="term" value="C:bacterial-type flagellum basal body"/>
    <property type="evidence" value="ECO:0007669"/>
    <property type="project" value="UniProtKB-SubCell"/>
</dbReference>
<dbReference type="PANTHER" id="PTHR34653:SF1">
    <property type="entry name" value="FLAGELLAR HOOK-BASAL BODY COMPLEX PROTEIN FLIE"/>
    <property type="match status" value="1"/>
</dbReference>
<keyword evidence="6" id="KW-0966">Cell projection</keyword>
<evidence type="ECO:0000256" key="3">
    <source>
        <dbReference type="ARBA" id="ARBA00023143"/>
    </source>
</evidence>
<sequence>MDSLTGINQIITQIKSTSEQAAGSPPTQPATMAPAHADFGQLLKSAVDQVNSVQQTAGQMSESFVQGKPDIELHEVMISLQKANISFQSMIQVRNRLVTAYQEIMNMQV</sequence>
<dbReference type="GO" id="GO:0071973">
    <property type="term" value="P:bacterial-type flagellum-dependent cell motility"/>
    <property type="evidence" value="ECO:0007669"/>
    <property type="project" value="InterPro"/>
</dbReference>
<gene>
    <name evidence="4" type="primary">fliE</name>
    <name evidence="6" type="ORF">SAMN05421881_103819</name>
</gene>
<dbReference type="STRING" id="44576.SAMN05421881_103819"/>
<comment type="similarity">
    <text evidence="2 4">Belongs to the FliE family.</text>
</comment>
<organism evidence="6 7">
    <name type="scientific">Nitrosomonas halophila</name>
    <dbReference type="NCBI Taxonomy" id="44576"/>
    <lineage>
        <taxon>Bacteria</taxon>
        <taxon>Pseudomonadati</taxon>
        <taxon>Pseudomonadota</taxon>
        <taxon>Betaproteobacteria</taxon>
        <taxon>Nitrosomonadales</taxon>
        <taxon>Nitrosomonadaceae</taxon>
        <taxon>Nitrosomonas</taxon>
    </lineage>
</organism>
<evidence type="ECO:0000256" key="5">
    <source>
        <dbReference type="NCBIfam" id="TIGR00205"/>
    </source>
</evidence>
<name>A0A1H3K8S1_9PROT</name>
<dbReference type="PANTHER" id="PTHR34653">
    <property type="match status" value="1"/>
</dbReference>
<dbReference type="GO" id="GO:0003774">
    <property type="term" value="F:cytoskeletal motor activity"/>
    <property type="evidence" value="ECO:0007669"/>
    <property type="project" value="InterPro"/>
</dbReference>
<evidence type="ECO:0000313" key="7">
    <source>
        <dbReference type="Proteomes" id="UP000198640"/>
    </source>
</evidence>
<dbReference type="GO" id="GO:0005198">
    <property type="term" value="F:structural molecule activity"/>
    <property type="evidence" value="ECO:0007669"/>
    <property type="project" value="UniProtKB-UniRule"/>
</dbReference>
<dbReference type="OrthoDB" id="8909229at2"/>
<dbReference type="NCBIfam" id="TIGR00205">
    <property type="entry name" value="fliE"/>
    <property type="match status" value="1"/>
</dbReference>
<dbReference type="AlphaFoldDB" id="A0A1H3K8S1"/>
<dbReference type="HAMAP" id="MF_00724">
    <property type="entry name" value="FliE"/>
    <property type="match status" value="1"/>
</dbReference>
<dbReference type="InterPro" id="IPR001624">
    <property type="entry name" value="FliE"/>
</dbReference>